<sequence length="352" mass="40884">MIEFIKKQWKQILIILLVYTAWSLAVFLFLIRLQGLETTLKQFGTGSKLYINFIHTIIKGTVIYYITIYHLAIPLITTRKWKKIGLQTILFFGVLTVYEYVWNFNIQDPGPKDPSYVSPSTFLITAGLLDIVIILIAFFFATIITSNDMRKRKEELEKEKLKAELSAIKYQINPHFLFNSLSFIYTKTLKTSPEAAHAVHLLSEIMNYALDDWDELGTVPLALEIDHMKKVIEMNQIRFNHILKVKYYENIETDDAYVSYVPTLAFVSLVENAFKHGELNDEKNQVTIELEVTKSKIYFLVSNKKKKGPKEPSKGIGLSNIRQRLDLMYGIKHSFTIKEDENYYLNEITINL</sequence>
<evidence type="ECO:0000256" key="2">
    <source>
        <dbReference type="SAM" id="Phobius"/>
    </source>
</evidence>
<keyword evidence="4" id="KW-0418">Kinase</keyword>
<proteinExistence type="predicted"/>
<keyword evidence="4" id="KW-0808">Transferase</keyword>
<dbReference type="InterPro" id="IPR010559">
    <property type="entry name" value="Sig_transdc_His_kin_internal"/>
</dbReference>
<accession>A0ABS1FX75</accession>
<keyword evidence="2" id="KW-0472">Membrane</keyword>
<dbReference type="SUPFAM" id="SSF55874">
    <property type="entry name" value="ATPase domain of HSP90 chaperone/DNA topoisomerase II/histidine kinase"/>
    <property type="match status" value="1"/>
</dbReference>
<evidence type="ECO:0000256" key="1">
    <source>
        <dbReference type="SAM" id="Coils"/>
    </source>
</evidence>
<dbReference type="GO" id="GO:0016301">
    <property type="term" value="F:kinase activity"/>
    <property type="evidence" value="ECO:0007669"/>
    <property type="project" value="UniProtKB-KW"/>
</dbReference>
<feature type="domain" description="Signal transduction histidine kinase internal region" evidence="3">
    <location>
        <begin position="163"/>
        <end position="241"/>
    </location>
</feature>
<feature type="transmembrane region" description="Helical" evidence="2">
    <location>
        <begin position="12"/>
        <end position="33"/>
    </location>
</feature>
<dbReference type="PANTHER" id="PTHR34220:SF7">
    <property type="entry name" value="SENSOR HISTIDINE KINASE YPDA"/>
    <property type="match status" value="1"/>
</dbReference>
<protein>
    <submittedName>
        <fullName evidence="4">Histidine kinase</fullName>
    </submittedName>
</protein>
<dbReference type="PANTHER" id="PTHR34220">
    <property type="entry name" value="SENSOR HISTIDINE KINASE YPDA"/>
    <property type="match status" value="1"/>
</dbReference>
<feature type="transmembrane region" description="Helical" evidence="2">
    <location>
        <begin position="122"/>
        <end position="144"/>
    </location>
</feature>
<comment type="caution">
    <text evidence="4">The sequence shown here is derived from an EMBL/GenBank/DDBJ whole genome shotgun (WGS) entry which is preliminary data.</text>
</comment>
<evidence type="ECO:0000313" key="5">
    <source>
        <dbReference type="Proteomes" id="UP000628669"/>
    </source>
</evidence>
<dbReference type="InterPro" id="IPR050640">
    <property type="entry name" value="Bact_2-comp_sensor_kinase"/>
</dbReference>
<evidence type="ECO:0000259" key="3">
    <source>
        <dbReference type="Pfam" id="PF06580"/>
    </source>
</evidence>
<keyword evidence="2" id="KW-0812">Transmembrane</keyword>
<feature type="coiled-coil region" evidence="1">
    <location>
        <begin position="146"/>
        <end position="173"/>
    </location>
</feature>
<feature type="transmembrane region" description="Helical" evidence="2">
    <location>
        <begin position="53"/>
        <end position="72"/>
    </location>
</feature>
<dbReference type="InterPro" id="IPR036890">
    <property type="entry name" value="HATPase_C_sf"/>
</dbReference>
<dbReference type="RefSeq" id="WP_200246914.1">
    <property type="nucleotide sequence ID" value="NZ_JAENHK010000010.1"/>
</dbReference>
<dbReference type="Pfam" id="PF06580">
    <property type="entry name" value="His_kinase"/>
    <property type="match status" value="1"/>
</dbReference>
<evidence type="ECO:0000313" key="4">
    <source>
        <dbReference type="EMBL" id="MBK1897012.1"/>
    </source>
</evidence>
<keyword evidence="2" id="KW-1133">Transmembrane helix</keyword>
<keyword evidence="1" id="KW-0175">Coiled coil</keyword>
<keyword evidence="5" id="KW-1185">Reference proteome</keyword>
<dbReference type="EMBL" id="JAENHK010000010">
    <property type="protein sequence ID" value="MBK1897012.1"/>
    <property type="molecule type" value="Genomic_DNA"/>
</dbReference>
<organism evidence="4 5">
    <name type="scientific">Chryseobacterium paridis</name>
    <dbReference type="NCBI Taxonomy" id="2800328"/>
    <lineage>
        <taxon>Bacteria</taxon>
        <taxon>Pseudomonadati</taxon>
        <taxon>Bacteroidota</taxon>
        <taxon>Flavobacteriia</taxon>
        <taxon>Flavobacteriales</taxon>
        <taxon>Weeksellaceae</taxon>
        <taxon>Chryseobacterium group</taxon>
        <taxon>Chryseobacterium</taxon>
    </lineage>
</organism>
<dbReference type="Gene3D" id="3.30.565.10">
    <property type="entry name" value="Histidine kinase-like ATPase, C-terminal domain"/>
    <property type="match status" value="1"/>
</dbReference>
<feature type="transmembrane region" description="Helical" evidence="2">
    <location>
        <begin position="84"/>
        <end position="102"/>
    </location>
</feature>
<reference evidence="5" key="1">
    <citation type="submission" date="2021-01" db="EMBL/GenBank/DDBJ databases">
        <title>Genome public.</title>
        <authorList>
            <person name="Liu C."/>
            <person name="Sun Q."/>
        </authorList>
    </citation>
    <scope>NUCLEOTIDE SEQUENCE [LARGE SCALE GENOMIC DNA]</scope>
    <source>
        <strain evidence="5">YIM B02567</strain>
    </source>
</reference>
<name>A0ABS1FX75_9FLAO</name>
<dbReference type="Proteomes" id="UP000628669">
    <property type="component" value="Unassembled WGS sequence"/>
</dbReference>
<gene>
    <name evidence="4" type="ORF">JHL15_14695</name>
</gene>